<evidence type="ECO:0000313" key="3">
    <source>
        <dbReference type="EMBL" id="VFU01928.1"/>
    </source>
</evidence>
<dbReference type="OrthoDB" id="123104at2759"/>
<reference evidence="3 4" key="1">
    <citation type="submission" date="2019-03" db="EMBL/GenBank/DDBJ databases">
        <authorList>
            <person name="Gaulin E."/>
            <person name="Dumas B."/>
        </authorList>
    </citation>
    <scope>NUCLEOTIDE SEQUENCE [LARGE SCALE GENOMIC DNA]</scope>
    <source>
        <strain evidence="3">CBS 568.67</strain>
    </source>
</reference>
<dbReference type="AlphaFoldDB" id="A0A485LTG0"/>
<evidence type="ECO:0000256" key="1">
    <source>
        <dbReference type="SAM" id="Phobius"/>
    </source>
</evidence>
<keyword evidence="1" id="KW-0812">Transmembrane</keyword>
<dbReference type="EMBL" id="VJMH01007519">
    <property type="protein sequence ID" value="KAF0682571.1"/>
    <property type="molecule type" value="Genomic_DNA"/>
</dbReference>
<reference evidence="2" key="2">
    <citation type="submission" date="2019-06" db="EMBL/GenBank/DDBJ databases">
        <title>Genomics analysis of Aphanomyces spp. identifies a new class of oomycete effector associated with host adaptation.</title>
        <authorList>
            <person name="Gaulin E."/>
        </authorList>
    </citation>
    <scope>NUCLEOTIDE SEQUENCE</scope>
    <source>
        <strain evidence="2">CBS 578.67</strain>
    </source>
</reference>
<feature type="transmembrane region" description="Helical" evidence="1">
    <location>
        <begin position="878"/>
        <end position="900"/>
    </location>
</feature>
<name>A0A485LTG0_9STRA</name>
<accession>A0A485LTG0</accession>
<keyword evidence="1" id="KW-0472">Membrane</keyword>
<dbReference type="EMBL" id="CAADRA010007545">
    <property type="protein sequence ID" value="VFU01928.1"/>
    <property type="molecule type" value="Genomic_DNA"/>
</dbReference>
<keyword evidence="4" id="KW-1185">Reference proteome</keyword>
<protein>
    <submittedName>
        <fullName evidence="3">Aste57867_25303 protein</fullName>
    </submittedName>
</protein>
<dbReference type="Proteomes" id="UP000332933">
    <property type="component" value="Unassembled WGS sequence"/>
</dbReference>
<evidence type="ECO:0000313" key="2">
    <source>
        <dbReference type="EMBL" id="KAF0682571.1"/>
    </source>
</evidence>
<gene>
    <name evidence="3" type="primary">Aste57867_25303</name>
    <name evidence="2" type="ORF">As57867_025225</name>
    <name evidence="3" type="ORF">ASTE57867_25303</name>
</gene>
<sequence length="939" mass="99939">MPPEIQDPQLCNRRCLAPHKRDLFVISICKLRPCRTPMERLLVLLGRACLLLSLVPTSSSSPAPPRWIMDTSTATGRAVLADGSITDSNVMGCPAWQSQSYTTTASSGLCLGGSFFNASNVAHPVDIPPIPSSAYIFTLDHPLFPNGGFPAGASALSDPTNSSLFPRVTMTTLLDTLLAPLATSPTITTTTLHAEVDYNWQDYGDNRAAYVWRQFGAGMAVPGIYRVDMNAWDWFNPSGICELCVAMTDAVRPKSASACPVAPPVSQIGWSTRLNSLTTYLRNVGLFATSYTNNDCNSPPPSNASACANTTQISAIDWFRCPVDLSSYVAAPTNALRKPFDGTCVPAALTQGFSSTSVLASPGALFNTTACTRIISFEYTWRELWVNYSCTGPSVGYCNSGADGAVGGDLTGTNASRFQCANTFSLAATPADLVGVVTLATNPAIQANPQYIANPDVVFPGQGYNPTTDNATHFWSPLATANADLDELVPITVAVATFLSPSATAALSIAGVPFATSQVAAINSYVFWRWTVDGGSTWHDLSHASDTVALTQFQTTVTIDAWTACGAVATGMTWTLYLHHHKHIPDLQSWFAASWLYETPSHCNHRDSDFTIVHFHYDPAALGGLIVDADGHSVDAVAPPLTPPLALLGAAPTTAPPPSTNIAWTFTDMTCRWKYGNPVTATDFGTSAPAPTLTSAQMSTGDVVDTYFALKLLNMSETRATVYCSLTFHDTLAVAQVTTVQLAFQFWFENCDFPTWGNPVYANQSCIKTCAAPSWLTFSNRVPAPFQACAGNLVYPASEGNGAPPATIVDMAATHTCCTNCDTTGFANQKSVACTPTDTSPRISRCEPGGYTPKTGARAVPQDYFNIASLLALVPSRVLASGGGGGIMALLVVVGALLVVRQRNGNAVNGQRIDDDDNDKYEALLGADHHDASTMYVAY</sequence>
<keyword evidence="1" id="KW-1133">Transmembrane helix</keyword>
<organism evidence="3 4">
    <name type="scientific">Aphanomyces stellatus</name>
    <dbReference type="NCBI Taxonomy" id="120398"/>
    <lineage>
        <taxon>Eukaryota</taxon>
        <taxon>Sar</taxon>
        <taxon>Stramenopiles</taxon>
        <taxon>Oomycota</taxon>
        <taxon>Saprolegniomycetes</taxon>
        <taxon>Saprolegniales</taxon>
        <taxon>Verrucalvaceae</taxon>
        <taxon>Aphanomyces</taxon>
    </lineage>
</organism>
<evidence type="ECO:0000313" key="4">
    <source>
        <dbReference type="Proteomes" id="UP000332933"/>
    </source>
</evidence>
<proteinExistence type="predicted"/>